<evidence type="ECO:0000259" key="7">
    <source>
        <dbReference type="Pfam" id="PF00685"/>
    </source>
</evidence>
<evidence type="ECO:0000256" key="3">
    <source>
        <dbReference type="PIRSR" id="PIRSR637359-1"/>
    </source>
</evidence>
<feature type="active site" description="For sulfotransferase activity" evidence="3">
    <location>
        <position position="191"/>
    </location>
</feature>
<dbReference type="PANTHER" id="PTHR10605:SF65">
    <property type="entry name" value="GH20068P"/>
    <property type="match status" value="1"/>
</dbReference>
<comment type="caution">
    <text evidence="8">The sequence shown here is derived from an EMBL/GenBank/DDBJ whole genome shotgun (WGS) entry which is preliminary data.</text>
</comment>
<dbReference type="Gene3D" id="3.40.50.300">
    <property type="entry name" value="P-loop containing nucleotide triphosphate hydrolases"/>
    <property type="match status" value="1"/>
</dbReference>
<proteinExistence type="predicted"/>
<evidence type="ECO:0000313" key="8">
    <source>
        <dbReference type="EMBL" id="GFN81464.1"/>
    </source>
</evidence>
<evidence type="ECO:0000256" key="4">
    <source>
        <dbReference type="PIRSR" id="PIRSR637359-2"/>
    </source>
</evidence>
<dbReference type="Proteomes" id="UP000735302">
    <property type="component" value="Unassembled WGS sequence"/>
</dbReference>
<dbReference type="Pfam" id="PF00685">
    <property type="entry name" value="Sulfotransfer_1"/>
    <property type="match status" value="1"/>
</dbReference>
<dbReference type="InterPro" id="IPR000863">
    <property type="entry name" value="Sulfotransferase_dom"/>
</dbReference>
<keyword evidence="6" id="KW-0812">Transmembrane</keyword>
<keyword evidence="1" id="KW-0808">Transferase</keyword>
<evidence type="ECO:0000256" key="6">
    <source>
        <dbReference type="SAM" id="Phobius"/>
    </source>
</evidence>
<feature type="domain" description="Sulfotransferase" evidence="7">
    <location>
        <begin position="184"/>
        <end position="286"/>
    </location>
</feature>
<keyword evidence="2" id="KW-0325">Glycoprotein</keyword>
<dbReference type="GO" id="GO:0008467">
    <property type="term" value="F:[heparan sulfate]-glucosamine 3-sulfotransferase activity"/>
    <property type="evidence" value="ECO:0007669"/>
    <property type="project" value="TreeGrafter"/>
</dbReference>
<evidence type="ECO:0000256" key="5">
    <source>
        <dbReference type="SAM" id="MobiDB-lite"/>
    </source>
</evidence>
<protein>
    <submittedName>
        <fullName evidence="8">Sulfotransferase</fullName>
    </submittedName>
</protein>
<accession>A0AAV3YFF3</accession>
<evidence type="ECO:0000256" key="2">
    <source>
        <dbReference type="ARBA" id="ARBA00023180"/>
    </source>
</evidence>
<sequence>MQHHNQQNHQKKQTYVMVQYMPLSTGSTGQYNSGQGAHQFILPPSLEGRCPKLTRYKTIGFLAVTLLSVILLVVMVSHTEMAPPYFSASRAESKTSGEGKSMATPNSAAAASPMCSLSVLQDAGLAEETELGDKGAEVNNDPDLARGAPSGAHAEPSGVIEAQSDPTGAAADDDPEYRRRFPTAIVIGARKAGTRAILRFIGLHPDVVTSRRETHFFDREYDQGLEWYRQQMPKSLPSQMTIEKTPNYLVDWDTPQRVYNFNASIKLILIVRNPISRTVSDYVQLRPSLVKLLALRTSFRTCSEVHSDNSSSSSLV</sequence>
<dbReference type="SUPFAM" id="SSF52540">
    <property type="entry name" value="P-loop containing nucleoside triphosphate hydrolases"/>
    <property type="match status" value="1"/>
</dbReference>
<evidence type="ECO:0000313" key="9">
    <source>
        <dbReference type="Proteomes" id="UP000735302"/>
    </source>
</evidence>
<organism evidence="8 9">
    <name type="scientific">Plakobranchus ocellatus</name>
    <dbReference type="NCBI Taxonomy" id="259542"/>
    <lineage>
        <taxon>Eukaryota</taxon>
        <taxon>Metazoa</taxon>
        <taxon>Spiralia</taxon>
        <taxon>Lophotrochozoa</taxon>
        <taxon>Mollusca</taxon>
        <taxon>Gastropoda</taxon>
        <taxon>Heterobranchia</taxon>
        <taxon>Euthyneura</taxon>
        <taxon>Panpulmonata</taxon>
        <taxon>Sacoglossa</taxon>
        <taxon>Placobranchoidea</taxon>
        <taxon>Plakobranchidae</taxon>
        <taxon>Plakobranchus</taxon>
    </lineage>
</organism>
<keyword evidence="6" id="KW-0472">Membrane</keyword>
<dbReference type="InterPro" id="IPR037359">
    <property type="entry name" value="NST/OST"/>
</dbReference>
<dbReference type="PANTHER" id="PTHR10605">
    <property type="entry name" value="HEPARAN SULFATE SULFOTRANSFERASE"/>
    <property type="match status" value="1"/>
</dbReference>
<dbReference type="EMBL" id="BLXT01000924">
    <property type="protein sequence ID" value="GFN81464.1"/>
    <property type="molecule type" value="Genomic_DNA"/>
</dbReference>
<feature type="region of interest" description="Disordered" evidence="5">
    <location>
        <begin position="129"/>
        <end position="176"/>
    </location>
</feature>
<reference evidence="8 9" key="1">
    <citation type="journal article" date="2021" name="Elife">
        <title>Chloroplast acquisition without the gene transfer in kleptoplastic sea slugs, Plakobranchus ocellatus.</title>
        <authorList>
            <person name="Maeda T."/>
            <person name="Takahashi S."/>
            <person name="Yoshida T."/>
            <person name="Shimamura S."/>
            <person name="Takaki Y."/>
            <person name="Nagai Y."/>
            <person name="Toyoda A."/>
            <person name="Suzuki Y."/>
            <person name="Arimoto A."/>
            <person name="Ishii H."/>
            <person name="Satoh N."/>
            <person name="Nishiyama T."/>
            <person name="Hasebe M."/>
            <person name="Maruyama T."/>
            <person name="Minagawa J."/>
            <person name="Obokata J."/>
            <person name="Shigenobu S."/>
        </authorList>
    </citation>
    <scope>NUCLEOTIDE SEQUENCE [LARGE SCALE GENOMIC DNA]</scope>
</reference>
<dbReference type="AlphaFoldDB" id="A0AAV3YFF3"/>
<feature type="binding site" evidence="4">
    <location>
        <begin position="191"/>
        <end position="195"/>
    </location>
    <ligand>
        <name>3'-phosphoadenylyl sulfate</name>
        <dbReference type="ChEBI" id="CHEBI:58339"/>
    </ligand>
</feature>
<keyword evidence="9" id="KW-1185">Reference proteome</keyword>
<keyword evidence="6" id="KW-1133">Transmembrane helix</keyword>
<evidence type="ECO:0000256" key="1">
    <source>
        <dbReference type="ARBA" id="ARBA00022679"/>
    </source>
</evidence>
<dbReference type="InterPro" id="IPR027417">
    <property type="entry name" value="P-loop_NTPase"/>
</dbReference>
<name>A0AAV3YFF3_9GAST</name>
<feature type="binding site" evidence="4">
    <location>
        <position position="280"/>
    </location>
    <ligand>
        <name>3'-phosphoadenylyl sulfate</name>
        <dbReference type="ChEBI" id="CHEBI:58339"/>
    </ligand>
</feature>
<feature type="transmembrane region" description="Helical" evidence="6">
    <location>
        <begin position="59"/>
        <end position="77"/>
    </location>
</feature>
<feature type="binding site" evidence="4">
    <location>
        <position position="272"/>
    </location>
    <ligand>
        <name>3'-phosphoadenylyl sulfate</name>
        <dbReference type="ChEBI" id="CHEBI:58339"/>
    </ligand>
</feature>
<gene>
    <name evidence="8" type="ORF">PoB_000797000</name>
</gene>